<reference evidence="1 2" key="1">
    <citation type="journal article" date="2014" name="Nat. Genet.">
        <title>Genome sequence of the hot pepper provides insights into the evolution of pungency in Capsicum species.</title>
        <authorList>
            <person name="Kim S."/>
            <person name="Park M."/>
            <person name="Yeom S.I."/>
            <person name="Kim Y.M."/>
            <person name="Lee J.M."/>
            <person name="Lee H.A."/>
            <person name="Seo E."/>
            <person name="Choi J."/>
            <person name="Cheong K."/>
            <person name="Kim K.T."/>
            <person name="Jung K."/>
            <person name="Lee G.W."/>
            <person name="Oh S.K."/>
            <person name="Bae C."/>
            <person name="Kim S.B."/>
            <person name="Lee H.Y."/>
            <person name="Kim S.Y."/>
            <person name="Kim M.S."/>
            <person name="Kang B.C."/>
            <person name="Jo Y.D."/>
            <person name="Yang H.B."/>
            <person name="Jeong H.J."/>
            <person name="Kang W.H."/>
            <person name="Kwon J.K."/>
            <person name="Shin C."/>
            <person name="Lim J.Y."/>
            <person name="Park J.H."/>
            <person name="Huh J.H."/>
            <person name="Kim J.S."/>
            <person name="Kim B.D."/>
            <person name="Cohen O."/>
            <person name="Paran I."/>
            <person name="Suh M.C."/>
            <person name="Lee S.B."/>
            <person name="Kim Y.K."/>
            <person name="Shin Y."/>
            <person name="Noh S.J."/>
            <person name="Park J."/>
            <person name="Seo Y.S."/>
            <person name="Kwon S.Y."/>
            <person name="Kim H.A."/>
            <person name="Park J.M."/>
            <person name="Kim H.J."/>
            <person name="Choi S.B."/>
            <person name="Bosland P.W."/>
            <person name="Reeves G."/>
            <person name="Jo S.H."/>
            <person name="Lee B.W."/>
            <person name="Cho H.T."/>
            <person name="Choi H.S."/>
            <person name="Lee M.S."/>
            <person name="Yu Y."/>
            <person name="Do Choi Y."/>
            <person name="Park B.S."/>
            <person name="van Deynze A."/>
            <person name="Ashrafi H."/>
            <person name="Hill T."/>
            <person name="Kim W.T."/>
            <person name="Pai H.S."/>
            <person name="Ahn H.K."/>
            <person name="Yeam I."/>
            <person name="Giovannoni J.J."/>
            <person name="Rose J.K."/>
            <person name="Sorensen I."/>
            <person name="Lee S.J."/>
            <person name="Kim R.W."/>
            <person name="Choi I.Y."/>
            <person name="Choi B.S."/>
            <person name="Lim J.S."/>
            <person name="Lee Y.H."/>
            <person name="Choi D."/>
        </authorList>
    </citation>
    <scope>NUCLEOTIDE SEQUENCE [LARGE SCALE GENOMIC DNA]</scope>
    <source>
        <strain evidence="2">cv. CM334</strain>
    </source>
</reference>
<keyword evidence="2" id="KW-1185">Reference proteome</keyword>
<organism evidence="1 2">
    <name type="scientific">Capsicum annuum</name>
    <name type="common">Capsicum pepper</name>
    <dbReference type="NCBI Taxonomy" id="4072"/>
    <lineage>
        <taxon>Eukaryota</taxon>
        <taxon>Viridiplantae</taxon>
        <taxon>Streptophyta</taxon>
        <taxon>Embryophyta</taxon>
        <taxon>Tracheophyta</taxon>
        <taxon>Spermatophyta</taxon>
        <taxon>Magnoliopsida</taxon>
        <taxon>eudicotyledons</taxon>
        <taxon>Gunneridae</taxon>
        <taxon>Pentapetalae</taxon>
        <taxon>asterids</taxon>
        <taxon>lamiids</taxon>
        <taxon>Solanales</taxon>
        <taxon>Solanaceae</taxon>
        <taxon>Solanoideae</taxon>
        <taxon>Capsiceae</taxon>
        <taxon>Capsicum</taxon>
    </lineage>
</organism>
<dbReference type="GO" id="GO:0015629">
    <property type="term" value="C:actin cytoskeleton"/>
    <property type="evidence" value="ECO:0000318"/>
    <property type="project" value="GO_Central"/>
</dbReference>
<dbReference type="SUPFAM" id="SSF53067">
    <property type="entry name" value="Actin-like ATPase domain"/>
    <property type="match status" value="1"/>
</dbReference>
<dbReference type="PANTHER" id="PTHR11937">
    <property type="entry name" value="ACTIN"/>
    <property type="match status" value="1"/>
</dbReference>
<name>A0A2G2Z5M0_CAPAN</name>
<proteinExistence type="predicted"/>
<protein>
    <submittedName>
        <fullName evidence="1">Actin-related protein 8</fullName>
    </submittedName>
</protein>
<dbReference type="AlphaFoldDB" id="A0A2G2Z5M0"/>
<sequence>MLFALDYKAELTKDTKSTFQIASEGCFTLSEERFKTGEILFQPRITGIVHLWCYFRRAMGLQNAVALCIEHCHDAELMVDDSWYKTIVLAGGSACLPGLAERQEKELYDLLPSCMSNGIRVLPPPYGVDSAWFGAKLIGNIFSFPTSWCVMRKQFRHRLRHKFMW</sequence>
<dbReference type="InterPro" id="IPR004000">
    <property type="entry name" value="Actin"/>
</dbReference>
<dbReference type="Pfam" id="PF00022">
    <property type="entry name" value="Actin"/>
    <property type="match status" value="1"/>
</dbReference>
<evidence type="ECO:0000313" key="2">
    <source>
        <dbReference type="Proteomes" id="UP000222542"/>
    </source>
</evidence>
<accession>A0A2G2Z5M0</accession>
<dbReference type="InterPro" id="IPR043129">
    <property type="entry name" value="ATPase_NBD"/>
</dbReference>
<dbReference type="STRING" id="4072.A0A2G2Z5M0"/>
<dbReference type="OMA" id="RPSSICN"/>
<dbReference type="EMBL" id="AYRZ02000007">
    <property type="protein sequence ID" value="PHT77296.1"/>
    <property type="molecule type" value="Genomic_DNA"/>
</dbReference>
<dbReference type="Gramene" id="PHT77296">
    <property type="protein sequence ID" value="PHT77296"/>
    <property type="gene ID" value="T459_20818"/>
</dbReference>
<gene>
    <name evidence="1" type="ORF">T459_20818</name>
</gene>
<dbReference type="Proteomes" id="UP000222542">
    <property type="component" value="Unassembled WGS sequence"/>
</dbReference>
<evidence type="ECO:0000313" key="1">
    <source>
        <dbReference type="EMBL" id="PHT77296.1"/>
    </source>
</evidence>
<reference evidence="1 2" key="2">
    <citation type="journal article" date="2017" name="Genome Biol.">
        <title>New reference genome sequences of hot pepper reveal the massive evolution of plant disease-resistance genes by retroduplication.</title>
        <authorList>
            <person name="Kim S."/>
            <person name="Park J."/>
            <person name="Yeom S.I."/>
            <person name="Kim Y.M."/>
            <person name="Seo E."/>
            <person name="Kim K.T."/>
            <person name="Kim M.S."/>
            <person name="Lee J.M."/>
            <person name="Cheong K."/>
            <person name="Shin H.S."/>
            <person name="Kim S.B."/>
            <person name="Han K."/>
            <person name="Lee J."/>
            <person name="Park M."/>
            <person name="Lee H.A."/>
            <person name="Lee H.Y."/>
            <person name="Lee Y."/>
            <person name="Oh S."/>
            <person name="Lee J.H."/>
            <person name="Choi E."/>
            <person name="Choi E."/>
            <person name="Lee S.E."/>
            <person name="Jeon J."/>
            <person name="Kim H."/>
            <person name="Choi G."/>
            <person name="Song H."/>
            <person name="Lee J."/>
            <person name="Lee S.C."/>
            <person name="Kwon J.K."/>
            <person name="Lee H.Y."/>
            <person name="Koo N."/>
            <person name="Hong Y."/>
            <person name="Kim R.W."/>
            <person name="Kang W.H."/>
            <person name="Huh J.H."/>
            <person name="Kang B.C."/>
            <person name="Yang T.J."/>
            <person name="Lee Y.H."/>
            <person name="Bennetzen J.L."/>
            <person name="Choi D."/>
        </authorList>
    </citation>
    <scope>NUCLEOTIDE SEQUENCE [LARGE SCALE GENOMIC DNA]</scope>
    <source>
        <strain evidence="2">cv. CM334</strain>
    </source>
</reference>
<dbReference type="Gene3D" id="3.30.420.40">
    <property type="match status" value="1"/>
</dbReference>
<comment type="caution">
    <text evidence="1">The sequence shown here is derived from an EMBL/GenBank/DDBJ whole genome shotgun (WGS) entry which is preliminary data.</text>
</comment>